<accession>A0A284RZJ2</accession>
<dbReference type="EMBL" id="FUEG01000022">
    <property type="protein sequence ID" value="SJL14140.1"/>
    <property type="molecule type" value="Genomic_DNA"/>
</dbReference>
<dbReference type="AlphaFoldDB" id="A0A284RZJ2"/>
<dbReference type="STRING" id="47428.A0A284RZJ2"/>
<reference evidence="2" key="1">
    <citation type="journal article" date="2017" name="Nat. Ecol. Evol.">
        <title>Genome expansion and lineage-specific genetic innovations in the forest pathogenic fungi Armillaria.</title>
        <authorList>
            <person name="Sipos G."/>
            <person name="Prasanna A.N."/>
            <person name="Walter M.C."/>
            <person name="O'Connor E."/>
            <person name="Balint B."/>
            <person name="Krizsan K."/>
            <person name="Kiss B."/>
            <person name="Hess J."/>
            <person name="Varga T."/>
            <person name="Slot J."/>
            <person name="Riley R."/>
            <person name="Boka B."/>
            <person name="Rigling D."/>
            <person name="Barry K."/>
            <person name="Lee J."/>
            <person name="Mihaltcheva S."/>
            <person name="LaButti K."/>
            <person name="Lipzen A."/>
            <person name="Waldron R."/>
            <person name="Moloney N.M."/>
            <person name="Sperisen C."/>
            <person name="Kredics L."/>
            <person name="Vagvoelgyi C."/>
            <person name="Patrignani A."/>
            <person name="Fitzpatrick D."/>
            <person name="Nagy I."/>
            <person name="Doyle S."/>
            <person name="Anderson J.B."/>
            <person name="Grigoriev I.V."/>
            <person name="Gueldener U."/>
            <person name="Muensterkoetter M."/>
            <person name="Nagy L.G."/>
        </authorList>
    </citation>
    <scope>NUCLEOTIDE SEQUENCE [LARGE SCALE GENOMIC DNA]</scope>
    <source>
        <strain evidence="2">C18/9</strain>
    </source>
</reference>
<dbReference type="Proteomes" id="UP000219338">
    <property type="component" value="Unassembled WGS sequence"/>
</dbReference>
<evidence type="ECO:0000313" key="2">
    <source>
        <dbReference type="Proteomes" id="UP000219338"/>
    </source>
</evidence>
<organism evidence="1 2">
    <name type="scientific">Armillaria ostoyae</name>
    <name type="common">Armillaria root rot fungus</name>
    <dbReference type="NCBI Taxonomy" id="47428"/>
    <lineage>
        <taxon>Eukaryota</taxon>
        <taxon>Fungi</taxon>
        <taxon>Dikarya</taxon>
        <taxon>Basidiomycota</taxon>
        <taxon>Agaricomycotina</taxon>
        <taxon>Agaricomycetes</taxon>
        <taxon>Agaricomycetidae</taxon>
        <taxon>Agaricales</taxon>
        <taxon>Marasmiineae</taxon>
        <taxon>Physalacriaceae</taxon>
        <taxon>Armillaria</taxon>
    </lineage>
</organism>
<dbReference type="OrthoDB" id="5125733at2759"/>
<gene>
    <name evidence="1" type="ORF">ARMOST_17595</name>
</gene>
<proteinExistence type="predicted"/>
<evidence type="ECO:0000313" key="1">
    <source>
        <dbReference type="EMBL" id="SJL14140.1"/>
    </source>
</evidence>
<name>A0A284RZJ2_ARMOS</name>
<protein>
    <submittedName>
        <fullName evidence="1">Uncharacterized protein</fullName>
    </submittedName>
</protein>
<sequence length="214" mass="25038">MSHLSPTSPGLGASDAESPSYANALANPLVVEHVPPEIRHLVCENCWRSVFSAEFFQIAWKPRPENDYSNPSFFSCETPTWRQMQRQRRQHWIKFRHQCQWCKLVCRFIKRCHLVFENVRQPPKNKKYHLDVGFSQDRWNIVELSLFVEDGWSCAFRIHTTEGIVEDSAYPTSILFISRPLFILTIFRLYLLSLDLITTASAPLRTSAVHYFFV</sequence>
<keyword evidence="2" id="KW-1185">Reference proteome</keyword>